<organism evidence="1 2">
    <name type="scientific">Periophthalmus magnuspinnatus</name>
    <dbReference type="NCBI Taxonomy" id="409849"/>
    <lineage>
        <taxon>Eukaryota</taxon>
        <taxon>Metazoa</taxon>
        <taxon>Chordata</taxon>
        <taxon>Craniata</taxon>
        <taxon>Vertebrata</taxon>
        <taxon>Euteleostomi</taxon>
        <taxon>Actinopterygii</taxon>
        <taxon>Neopterygii</taxon>
        <taxon>Teleostei</taxon>
        <taxon>Neoteleostei</taxon>
        <taxon>Acanthomorphata</taxon>
        <taxon>Gobiaria</taxon>
        <taxon>Gobiiformes</taxon>
        <taxon>Gobioidei</taxon>
        <taxon>Gobiidae</taxon>
        <taxon>Oxudercinae</taxon>
        <taxon>Periophthalmus</taxon>
    </lineage>
</organism>
<name>A0A3B4A573_9GOBI</name>
<accession>A0A3B4A573</accession>
<dbReference type="Proteomes" id="UP000261520">
    <property type="component" value="Unplaced"/>
</dbReference>
<sequence>MFSSTFSNVFVFAIVNCGFFDACFCYFPQVLIHLDPEGNFTVLDFEEALHFHLINVHAPNDELERNTFFVKTDIVSCNNVFRNDVSSTLKESVSSLNMTEVWHILNTQTRAFSRRQVVYLNDFVLL</sequence>
<reference evidence="1" key="1">
    <citation type="submission" date="2025-08" db="UniProtKB">
        <authorList>
            <consortium name="Ensembl"/>
        </authorList>
    </citation>
    <scope>IDENTIFICATION</scope>
</reference>
<reference evidence="1" key="2">
    <citation type="submission" date="2025-09" db="UniProtKB">
        <authorList>
            <consortium name="Ensembl"/>
        </authorList>
    </citation>
    <scope>IDENTIFICATION</scope>
</reference>
<evidence type="ECO:0000313" key="1">
    <source>
        <dbReference type="Ensembl" id="ENSPMGP00000012217.1"/>
    </source>
</evidence>
<proteinExistence type="predicted"/>
<dbReference type="Ensembl" id="ENSPMGT00000013033.1">
    <property type="protein sequence ID" value="ENSPMGP00000012217.1"/>
    <property type="gene ID" value="ENSPMGG00000010086.1"/>
</dbReference>
<keyword evidence="2" id="KW-1185">Reference proteome</keyword>
<evidence type="ECO:0000313" key="2">
    <source>
        <dbReference type="Proteomes" id="UP000261520"/>
    </source>
</evidence>
<dbReference type="AlphaFoldDB" id="A0A3B4A573"/>
<protein>
    <submittedName>
        <fullName evidence="1">Uncharacterized protein</fullName>
    </submittedName>
</protein>